<dbReference type="Proteomes" id="UP001186944">
    <property type="component" value="Unassembled WGS sequence"/>
</dbReference>
<proteinExistence type="predicted"/>
<comment type="caution">
    <text evidence="1">The sequence shown here is derived from an EMBL/GenBank/DDBJ whole genome shotgun (WGS) entry which is preliminary data.</text>
</comment>
<reference evidence="1" key="1">
    <citation type="submission" date="2019-08" db="EMBL/GenBank/DDBJ databases">
        <title>The improved chromosome-level genome for the pearl oyster Pinctada fucata martensii using PacBio sequencing and Hi-C.</title>
        <authorList>
            <person name="Zheng Z."/>
        </authorList>
    </citation>
    <scope>NUCLEOTIDE SEQUENCE</scope>
    <source>
        <strain evidence="1">ZZ-2019</strain>
        <tissue evidence="1">Adductor muscle</tissue>
    </source>
</reference>
<name>A0AA88Y1A4_PINIB</name>
<keyword evidence="2" id="KW-1185">Reference proteome</keyword>
<gene>
    <name evidence="1" type="ORF">FSP39_023584</name>
</gene>
<accession>A0AA88Y1A4</accession>
<protein>
    <submittedName>
        <fullName evidence="1">Uncharacterized protein</fullName>
    </submittedName>
</protein>
<sequence length="247" mass="28862">MVCNRGRQGRWCVIEGGREILKSILAFGIACCLSIQVDGQFFGGNRFTSLRKKPNVCEASGAAEIVRPDQFISNKYTVEEWQEIIHNITITNEAEWNKLQTFEEYYYPEAYYEYENYGNFECKDVCRSKRRRVEGALLDISDVDPETGVETKMTFDCYIIGNPNIFYTDCRGKRPDVHRRRFLSSSFQCMSDMLQYREVIMYCPDVAPQCRTRVLELPQSCSLNEIQCKLPKRKKPRRRGRGRFGKK</sequence>
<dbReference type="AlphaFoldDB" id="A0AA88Y1A4"/>
<evidence type="ECO:0000313" key="1">
    <source>
        <dbReference type="EMBL" id="KAK3091905.1"/>
    </source>
</evidence>
<dbReference type="EMBL" id="VSWD01000010">
    <property type="protein sequence ID" value="KAK3091905.1"/>
    <property type="molecule type" value="Genomic_DNA"/>
</dbReference>
<organism evidence="1 2">
    <name type="scientific">Pinctada imbricata</name>
    <name type="common">Atlantic pearl-oyster</name>
    <name type="synonym">Pinctada martensii</name>
    <dbReference type="NCBI Taxonomy" id="66713"/>
    <lineage>
        <taxon>Eukaryota</taxon>
        <taxon>Metazoa</taxon>
        <taxon>Spiralia</taxon>
        <taxon>Lophotrochozoa</taxon>
        <taxon>Mollusca</taxon>
        <taxon>Bivalvia</taxon>
        <taxon>Autobranchia</taxon>
        <taxon>Pteriomorphia</taxon>
        <taxon>Pterioida</taxon>
        <taxon>Pterioidea</taxon>
        <taxon>Pteriidae</taxon>
        <taxon>Pinctada</taxon>
    </lineage>
</organism>
<evidence type="ECO:0000313" key="2">
    <source>
        <dbReference type="Proteomes" id="UP001186944"/>
    </source>
</evidence>